<reference evidence="1 2" key="1">
    <citation type="submission" date="2020-09" db="EMBL/GenBank/DDBJ databases">
        <title>De no assembly of potato wild relative species, Solanum commersonii.</title>
        <authorList>
            <person name="Cho K."/>
        </authorList>
    </citation>
    <scope>NUCLEOTIDE SEQUENCE [LARGE SCALE GENOMIC DNA]</scope>
    <source>
        <strain evidence="1">LZ3.2</strain>
        <tissue evidence="1">Leaf</tissue>
    </source>
</reference>
<evidence type="ECO:0000313" key="1">
    <source>
        <dbReference type="EMBL" id="KAG5581171.1"/>
    </source>
</evidence>
<dbReference type="EMBL" id="JACXVP010000010">
    <property type="protein sequence ID" value="KAG5581171.1"/>
    <property type="molecule type" value="Genomic_DNA"/>
</dbReference>
<dbReference type="OrthoDB" id="911161at2759"/>
<accession>A0A9J5WZG1</accession>
<dbReference type="AlphaFoldDB" id="A0A9J5WZG1"/>
<dbReference type="PANTHER" id="PTHR36264">
    <property type="entry name" value="SET DOMAIN-CONTAINING PROTEIN"/>
    <property type="match status" value="1"/>
</dbReference>
<comment type="caution">
    <text evidence="1">The sequence shown here is derived from an EMBL/GenBank/DDBJ whole genome shotgun (WGS) entry which is preliminary data.</text>
</comment>
<dbReference type="Proteomes" id="UP000824120">
    <property type="component" value="Chromosome 10"/>
</dbReference>
<protein>
    <submittedName>
        <fullName evidence="1">Uncharacterized protein</fullName>
    </submittedName>
</protein>
<keyword evidence="2" id="KW-1185">Reference proteome</keyword>
<proteinExistence type="predicted"/>
<organism evidence="1 2">
    <name type="scientific">Solanum commersonii</name>
    <name type="common">Commerson's wild potato</name>
    <name type="synonym">Commerson's nightshade</name>
    <dbReference type="NCBI Taxonomy" id="4109"/>
    <lineage>
        <taxon>Eukaryota</taxon>
        <taxon>Viridiplantae</taxon>
        <taxon>Streptophyta</taxon>
        <taxon>Embryophyta</taxon>
        <taxon>Tracheophyta</taxon>
        <taxon>Spermatophyta</taxon>
        <taxon>Magnoliopsida</taxon>
        <taxon>eudicotyledons</taxon>
        <taxon>Gunneridae</taxon>
        <taxon>Pentapetalae</taxon>
        <taxon>asterids</taxon>
        <taxon>lamiids</taxon>
        <taxon>Solanales</taxon>
        <taxon>Solanaceae</taxon>
        <taxon>Solanoideae</taxon>
        <taxon>Solaneae</taxon>
        <taxon>Solanum</taxon>
    </lineage>
</organism>
<name>A0A9J5WZG1_SOLCO</name>
<evidence type="ECO:0000313" key="2">
    <source>
        <dbReference type="Proteomes" id="UP000824120"/>
    </source>
</evidence>
<gene>
    <name evidence="1" type="ORF">H5410_051798</name>
</gene>
<sequence length="86" mass="10347">MTLRSMKKNDTKKYEDKIFTFRKLSYDDFFLSIVKLIKNRGLAEEEASKVNNTPRVVTRELVEIRDLYLVPKIDLENPWQIKKKIR</sequence>
<dbReference type="PANTHER" id="PTHR36264:SF2">
    <property type="entry name" value="TF-B3 DOMAIN-CONTAINING PROTEIN"/>
    <property type="match status" value="1"/>
</dbReference>
<feature type="non-terminal residue" evidence="1">
    <location>
        <position position="1"/>
    </location>
</feature>